<reference evidence="2 3" key="1">
    <citation type="submission" date="2015-02" db="EMBL/GenBank/DDBJ databases">
        <authorList>
            <person name="Slaby B."/>
            <person name="Hentschel U."/>
        </authorList>
    </citation>
    <scope>NUCLEOTIDE SEQUENCE [LARGE SCALE GENOMIC DNA]</scope>
    <source>
        <strain evidence="2">15L</strain>
    </source>
</reference>
<dbReference type="Pfam" id="PF13751">
    <property type="entry name" value="DDE_Tnp_1_6"/>
    <property type="match status" value="1"/>
</dbReference>
<organism evidence="2 3">
    <name type="scientific">Candidatus Synechococcus spongiarum 15L</name>
    <dbReference type="NCBI Taxonomy" id="1608419"/>
    <lineage>
        <taxon>Bacteria</taxon>
        <taxon>Bacillati</taxon>
        <taxon>Cyanobacteriota</taxon>
        <taxon>Cyanophyceae</taxon>
        <taxon>Synechococcales</taxon>
        <taxon>Synechococcaceae</taxon>
        <taxon>Synechococcus</taxon>
    </lineage>
</organism>
<dbReference type="PATRIC" id="fig|1608419.3.peg.342"/>
<dbReference type="InterPro" id="IPR025668">
    <property type="entry name" value="Tnp_DDE_dom"/>
</dbReference>
<gene>
    <name evidence="2" type="ORF">TQ37_06320</name>
</gene>
<feature type="domain" description="Transposase DDE" evidence="1">
    <location>
        <begin position="19"/>
        <end position="73"/>
    </location>
</feature>
<reference evidence="2 3" key="2">
    <citation type="submission" date="2015-05" db="EMBL/GenBank/DDBJ databases">
        <title>Lifestyle Evolution in Cyanobacterial Symbionts of Sponges.</title>
        <authorList>
            <person name="Burgsdorf I."/>
            <person name="Slaby B.M."/>
            <person name="Handley K.M."/>
            <person name="Haber M."/>
            <person name="Blom J."/>
            <person name="Marshall C.W."/>
            <person name="Gilbert J.A."/>
            <person name="Hentschel U."/>
            <person name="Steindler L."/>
        </authorList>
    </citation>
    <scope>NUCLEOTIDE SEQUENCE [LARGE SCALE GENOMIC DNA]</scope>
    <source>
        <strain evidence="2">15L</strain>
    </source>
</reference>
<name>A0A0G8AUW7_9SYNE</name>
<proteinExistence type="predicted"/>
<dbReference type="AlphaFoldDB" id="A0A0G8AUW7"/>
<dbReference type="EMBL" id="JYFQ01000125">
    <property type="protein sequence ID" value="KKZ11934.1"/>
    <property type="molecule type" value="Genomic_DNA"/>
</dbReference>
<dbReference type="Proteomes" id="UP000035037">
    <property type="component" value="Unassembled WGS sequence"/>
</dbReference>
<accession>A0A0G8AUW7</accession>
<evidence type="ECO:0000313" key="2">
    <source>
        <dbReference type="EMBL" id="KKZ11934.1"/>
    </source>
</evidence>
<comment type="caution">
    <text evidence="2">The sequence shown here is derived from an EMBL/GenBank/DDBJ whole genome shotgun (WGS) entry which is preliminary data.</text>
</comment>
<sequence length="86" mass="9987">MWVAIAESILAKIETLDDFRQREWCERVKDHLRARVEQAFHIMQQQSGFDKTRLRGMGKNDSKVLILSAVTNLCILRNQVLSMQVA</sequence>
<evidence type="ECO:0000313" key="3">
    <source>
        <dbReference type="Proteomes" id="UP000035037"/>
    </source>
</evidence>
<evidence type="ECO:0000259" key="1">
    <source>
        <dbReference type="Pfam" id="PF13751"/>
    </source>
</evidence>
<protein>
    <recommendedName>
        <fullName evidence="1">Transposase DDE domain-containing protein</fullName>
    </recommendedName>
</protein>